<dbReference type="Pfam" id="PF02913">
    <property type="entry name" value="FAD-oxidase_C"/>
    <property type="match status" value="1"/>
</dbReference>
<feature type="domain" description="4Fe-4S ferredoxin-type" evidence="8">
    <location>
        <begin position="596"/>
        <end position="627"/>
    </location>
</feature>
<comment type="cofactor">
    <cofactor evidence="1">
        <name>FAD</name>
        <dbReference type="ChEBI" id="CHEBI:57692"/>
    </cofactor>
</comment>
<gene>
    <name evidence="10" type="ORF">H9627_01895</name>
</gene>
<keyword evidence="6" id="KW-0408">Iron</keyword>
<comment type="caution">
    <text evidence="10">The sequence shown here is derived from an EMBL/GenBank/DDBJ whole genome shotgun (WGS) entry which is preliminary data.</text>
</comment>
<evidence type="ECO:0000256" key="1">
    <source>
        <dbReference type="ARBA" id="ARBA00001974"/>
    </source>
</evidence>
<evidence type="ECO:0000256" key="6">
    <source>
        <dbReference type="ARBA" id="ARBA00023004"/>
    </source>
</evidence>
<dbReference type="SUPFAM" id="SSF55103">
    <property type="entry name" value="FAD-linked oxidases, C-terminal domain"/>
    <property type="match status" value="1"/>
</dbReference>
<dbReference type="Pfam" id="PF02754">
    <property type="entry name" value="CCG"/>
    <property type="match status" value="1"/>
</dbReference>
<dbReference type="InterPro" id="IPR009051">
    <property type="entry name" value="Helical_ferredxn"/>
</dbReference>
<dbReference type="GO" id="GO:0071949">
    <property type="term" value="F:FAD binding"/>
    <property type="evidence" value="ECO:0007669"/>
    <property type="project" value="InterPro"/>
</dbReference>
<dbReference type="SUPFAM" id="SSF46548">
    <property type="entry name" value="alpha-helical ferredoxin"/>
    <property type="match status" value="1"/>
</dbReference>
<dbReference type="GO" id="GO:1903457">
    <property type="term" value="P:lactate catabolic process"/>
    <property type="evidence" value="ECO:0007669"/>
    <property type="project" value="TreeGrafter"/>
</dbReference>
<evidence type="ECO:0000259" key="9">
    <source>
        <dbReference type="PROSITE" id="PS51387"/>
    </source>
</evidence>
<dbReference type="InterPro" id="IPR004017">
    <property type="entry name" value="Cys_rich_dom"/>
</dbReference>
<evidence type="ECO:0000313" key="11">
    <source>
        <dbReference type="Proteomes" id="UP000650224"/>
    </source>
</evidence>
<dbReference type="InterPro" id="IPR006094">
    <property type="entry name" value="Oxid_FAD_bind_N"/>
</dbReference>
<dbReference type="SUPFAM" id="SSF56176">
    <property type="entry name" value="FAD-binding/transporter-associated domain-like"/>
    <property type="match status" value="1"/>
</dbReference>
<dbReference type="InterPro" id="IPR016164">
    <property type="entry name" value="FAD-linked_Oxase-like_C"/>
</dbReference>
<evidence type="ECO:0000256" key="3">
    <source>
        <dbReference type="ARBA" id="ARBA00022723"/>
    </source>
</evidence>
<proteinExistence type="predicted"/>
<name>A0A8I0HM85_9CORY</name>
<evidence type="ECO:0000256" key="4">
    <source>
        <dbReference type="ARBA" id="ARBA00022827"/>
    </source>
</evidence>
<dbReference type="InterPro" id="IPR017900">
    <property type="entry name" value="4Fe4S_Fe_S_CS"/>
</dbReference>
<organism evidence="10 11">
    <name type="scientific">Corynebacterium gallinarum</name>
    <dbReference type="NCBI Taxonomy" id="2762214"/>
    <lineage>
        <taxon>Bacteria</taxon>
        <taxon>Bacillati</taxon>
        <taxon>Actinomycetota</taxon>
        <taxon>Actinomycetes</taxon>
        <taxon>Mycobacteriales</taxon>
        <taxon>Corynebacteriaceae</taxon>
        <taxon>Corynebacterium</taxon>
    </lineage>
</organism>
<dbReference type="GO" id="GO:0051536">
    <property type="term" value="F:iron-sulfur cluster binding"/>
    <property type="evidence" value="ECO:0007669"/>
    <property type="project" value="UniProtKB-KW"/>
</dbReference>
<dbReference type="InterPro" id="IPR016169">
    <property type="entry name" value="FAD-bd_PCMH_sub2"/>
</dbReference>
<keyword evidence="5" id="KW-0560">Oxidoreductase</keyword>
<dbReference type="GO" id="GO:0008720">
    <property type="term" value="F:D-lactate dehydrogenase (NAD+) activity"/>
    <property type="evidence" value="ECO:0007669"/>
    <property type="project" value="TreeGrafter"/>
</dbReference>
<dbReference type="PANTHER" id="PTHR11748">
    <property type="entry name" value="D-LACTATE DEHYDROGENASE"/>
    <property type="match status" value="1"/>
</dbReference>
<keyword evidence="7" id="KW-0411">Iron-sulfur</keyword>
<dbReference type="GO" id="GO:0046872">
    <property type="term" value="F:metal ion binding"/>
    <property type="evidence" value="ECO:0007669"/>
    <property type="project" value="UniProtKB-KW"/>
</dbReference>
<dbReference type="PANTHER" id="PTHR11748:SF119">
    <property type="entry name" value="D-2-HYDROXYGLUTARATE DEHYDROGENASE"/>
    <property type="match status" value="1"/>
</dbReference>
<evidence type="ECO:0000256" key="7">
    <source>
        <dbReference type="ARBA" id="ARBA00023014"/>
    </source>
</evidence>
<dbReference type="EMBL" id="JACSPR010000001">
    <property type="protein sequence ID" value="MBD8029091.1"/>
    <property type="molecule type" value="Genomic_DNA"/>
</dbReference>
<evidence type="ECO:0000256" key="5">
    <source>
        <dbReference type="ARBA" id="ARBA00023002"/>
    </source>
</evidence>
<evidence type="ECO:0000313" key="10">
    <source>
        <dbReference type="EMBL" id="MBD8029091.1"/>
    </source>
</evidence>
<dbReference type="InterPro" id="IPR016166">
    <property type="entry name" value="FAD-bd_PCMH"/>
</dbReference>
<feature type="domain" description="FAD-binding PCMH-type" evidence="9">
    <location>
        <begin position="40"/>
        <end position="253"/>
    </location>
</feature>
<dbReference type="InterPro" id="IPR036318">
    <property type="entry name" value="FAD-bd_PCMH-like_sf"/>
</dbReference>
<dbReference type="PROSITE" id="PS00198">
    <property type="entry name" value="4FE4S_FER_1"/>
    <property type="match status" value="1"/>
</dbReference>
<keyword evidence="4" id="KW-0274">FAD</keyword>
<accession>A0A8I0HM85</accession>
<dbReference type="PROSITE" id="PS51387">
    <property type="entry name" value="FAD_PCMH"/>
    <property type="match status" value="1"/>
</dbReference>
<keyword evidence="11" id="KW-1185">Reference proteome</keyword>
<dbReference type="RefSeq" id="WP_191732322.1">
    <property type="nucleotide sequence ID" value="NZ_JACSPR010000001.1"/>
</dbReference>
<evidence type="ECO:0000256" key="2">
    <source>
        <dbReference type="ARBA" id="ARBA00022630"/>
    </source>
</evidence>
<dbReference type="InterPro" id="IPR004113">
    <property type="entry name" value="FAD-bd_oxidored_4_C"/>
</dbReference>
<dbReference type="Pfam" id="PF01565">
    <property type="entry name" value="FAD_binding_4"/>
    <property type="match status" value="1"/>
</dbReference>
<protein>
    <submittedName>
        <fullName evidence="10">FAD-binding oxidoreductase</fullName>
    </submittedName>
</protein>
<keyword evidence="3" id="KW-0479">Metal-binding</keyword>
<keyword evidence="2" id="KW-0285">Flavoprotein</keyword>
<dbReference type="InterPro" id="IPR017896">
    <property type="entry name" value="4Fe4S_Fe-S-bd"/>
</dbReference>
<dbReference type="Gene3D" id="3.30.70.2740">
    <property type="match status" value="1"/>
</dbReference>
<dbReference type="Gene3D" id="1.10.1060.10">
    <property type="entry name" value="Alpha-helical ferredoxin"/>
    <property type="match status" value="1"/>
</dbReference>
<dbReference type="PROSITE" id="PS51379">
    <property type="entry name" value="4FE4S_FER_2"/>
    <property type="match status" value="1"/>
</dbReference>
<dbReference type="Gene3D" id="3.30.465.10">
    <property type="match status" value="1"/>
</dbReference>
<dbReference type="GO" id="GO:0004458">
    <property type="term" value="F:D-lactate dehydrogenase (cytochrome) activity"/>
    <property type="evidence" value="ECO:0007669"/>
    <property type="project" value="TreeGrafter"/>
</dbReference>
<dbReference type="Proteomes" id="UP000650224">
    <property type="component" value="Unassembled WGS sequence"/>
</dbReference>
<dbReference type="Pfam" id="PF13183">
    <property type="entry name" value="Fer4_8"/>
    <property type="match status" value="1"/>
</dbReference>
<evidence type="ECO:0000259" key="8">
    <source>
        <dbReference type="PROSITE" id="PS51379"/>
    </source>
</evidence>
<sequence>MTHTIRFDRLSPEVYAKQSRAGLRTDMTTRAAYTSDASIFRRVPAAVAEPRTVEDIRDAIAVAVAKGWPIVGRGGGSSVAGNAIGEGLIIDTSRYFNRILDIDPENRTATIEPGVVCDALRDAVAPLGLTYGPDPSTHNRCTIGGMVANNACGSHSVAYGTSADNLVDVTLMLADGREVTVSETGCDDPDIHAQLTALAADHADLIDRELGRFPRQVSGYGLHYLATHMARAIAGSEGTIGIITRLTVKLVPTPKRTALAVLAFDTVFEAARVAHTLRLPGVATIEGMGGDLLAALRAKQGQEEAGDTLPGNRRGIPTGGWLYCETGGDTLEEALDRAQLVVSTASTAPLIDHHVTHDPGEMRELWRIRESSAGIVTRLSDGGEAWPNWEDSAVPPEHLADYLRDLYALMDKYGYRGIPFGHFGEGCVHVRISFDFATSEGVVNFHAFMNEAADLVTSYGGSLSGEHGDGRARSALLDRMYSTEMRELFQQFKLIFDPERIFNPGVLVWADPITRGLRMDPGQRALAITPVHKLEHDQGSLVNAVNRCVGVSSCRSESGAMCPSFQITGDEVHSTRGRARVLSEMFRGESVTGGYRSEEVHEALDLCLSCKACASECPVNVDMATYKAEFLHHHYKGRVRPGAHYVMGWLPLLAHLAHKVPGLPTLIDASLSSPVITPVIRRLGGLADRPLIGFARRPLRRHPRTQRNGETVVLWPDSFTTNLDTGPGRAAITVLESLGYTVVIPDGFVCCGLTWHSTGQLGMTRRVLEHTARVMKPYLDQGLTVIGLEPSCTVMLTHETTGLVDNPDLARLAELTTSFAEFIAPGIRRLVEEDKLRPANTTALTQVHCHEQSLGDPHHAALLLEALGIDEEQIATGCCGLAGNWGFEKDHTEMSFALGERELFPKVRQATGHVIADGFSCRTQIEQGTGTTATHIAEIILDILRDNGVAE</sequence>
<reference evidence="10 11" key="1">
    <citation type="submission" date="2020-08" db="EMBL/GenBank/DDBJ databases">
        <title>A Genomic Blueprint of the Chicken Gut Microbiome.</title>
        <authorList>
            <person name="Gilroy R."/>
            <person name="Ravi A."/>
            <person name="Getino M."/>
            <person name="Pursley I."/>
            <person name="Horton D.L."/>
            <person name="Alikhan N.-F."/>
            <person name="Baker D."/>
            <person name="Gharbi K."/>
            <person name="Hall N."/>
            <person name="Watson M."/>
            <person name="Adriaenssens E.M."/>
            <person name="Foster-Nyarko E."/>
            <person name="Jarju S."/>
            <person name="Secka A."/>
            <person name="Antonio M."/>
            <person name="Oren A."/>
            <person name="Chaudhuri R."/>
            <person name="La Ragione R.M."/>
            <person name="Hildebrand F."/>
            <person name="Pallen M.J."/>
        </authorList>
    </citation>
    <scope>NUCLEOTIDE SEQUENCE [LARGE SCALE GENOMIC DNA]</scope>
    <source>
        <strain evidence="10 11">Sa1YVA5</strain>
    </source>
</reference>
<dbReference type="AlphaFoldDB" id="A0A8I0HM85"/>